<name>K1SK42_9ZZZZ</name>
<feature type="coiled-coil region" evidence="1">
    <location>
        <begin position="111"/>
        <end position="138"/>
    </location>
</feature>
<gene>
    <name evidence="2" type="ORF">OBE_10254</name>
</gene>
<evidence type="ECO:0000256" key="1">
    <source>
        <dbReference type="SAM" id="Coils"/>
    </source>
</evidence>
<feature type="non-terminal residue" evidence="2">
    <location>
        <position position="1"/>
    </location>
</feature>
<organism evidence="2">
    <name type="scientific">human gut metagenome</name>
    <dbReference type="NCBI Taxonomy" id="408170"/>
    <lineage>
        <taxon>unclassified sequences</taxon>
        <taxon>metagenomes</taxon>
        <taxon>organismal metagenomes</taxon>
    </lineage>
</organism>
<protein>
    <submittedName>
        <fullName evidence="2">Uncharacterized protein</fullName>
    </submittedName>
</protein>
<sequence>PTPNFLVFYNGTDRNVPDRTELRLSDAFENPTQDPALELKVTMLNINAGHNEELMKNCHVLWEYAQYVARVRKYAAELPLNEAVELAITECIREGILAEFLQHNRAEVYKVSIFEYDKEKEEKKLRKAERECGREEGLQEGLKEGLQQGRLEERKSLLALIAKMSAGGDADKITMLNDPEVMEAMQKKYGIK</sequence>
<dbReference type="AlphaFoldDB" id="K1SK42"/>
<reference evidence="2" key="1">
    <citation type="journal article" date="2013" name="Environ. Microbiol.">
        <title>Microbiota from the distal guts of lean and obese adolescents exhibit partial functional redundancy besides clear differences in community structure.</title>
        <authorList>
            <person name="Ferrer M."/>
            <person name="Ruiz A."/>
            <person name="Lanza F."/>
            <person name="Haange S.B."/>
            <person name="Oberbach A."/>
            <person name="Till H."/>
            <person name="Bargiela R."/>
            <person name="Campoy C."/>
            <person name="Segura M.T."/>
            <person name="Richter M."/>
            <person name="von Bergen M."/>
            <person name="Seifert J."/>
            <person name="Suarez A."/>
        </authorList>
    </citation>
    <scope>NUCLEOTIDE SEQUENCE</scope>
</reference>
<keyword evidence="1" id="KW-0175">Coiled coil</keyword>
<comment type="caution">
    <text evidence="2">The sequence shown here is derived from an EMBL/GenBank/DDBJ whole genome shotgun (WGS) entry which is preliminary data.</text>
</comment>
<evidence type="ECO:0000313" key="2">
    <source>
        <dbReference type="EMBL" id="EKC57963.1"/>
    </source>
</evidence>
<proteinExistence type="predicted"/>
<accession>K1SK42</accession>
<dbReference type="EMBL" id="AJWZ01007066">
    <property type="protein sequence ID" value="EKC57963.1"/>
    <property type="molecule type" value="Genomic_DNA"/>
</dbReference>